<gene>
    <name evidence="9" type="ORF">FWK35_00033676</name>
</gene>
<dbReference type="GO" id="GO:0004518">
    <property type="term" value="F:nuclease activity"/>
    <property type="evidence" value="ECO:0007669"/>
    <property type="project" value="UniProtKB-KW"/>
</dbReference>
<keyword evidence="5" id="KW-0479">Metal-binding</keyword>
<evidence type="ECO:0000256" key="5">
    <source>
        <dbReference type="ARBA" id="ARBA00022723"/>
    </source>
</evidence>
<dbReference type="AlphaFoldDB" id="A0A6G0VUH3"/>
<evidence type="ECO:0000313" key="9">
    <source>
        <dbReference type="EMBL" id="KAF0710345.1"/>
    </source>
</evidence>
<dbReference type="EMBL" id="VUJU01011682">
    <property type="protein sequence ID" value="KAF0710345.1"/>
    <property type="molecule type" value="Genomic_DNA"/>
</dbReference>
<keyword evidence="10" id="KW-1185">Reference proteome</keyword>
<dbReference type="PANTHER" id="PTHR22930">
    <property type="match status" value="1"/>
</dbReference>
<comment type="cofactor">
    <cofactor evidence="1">
        <name>a divalent metal cation</name>
        <dbReference type="ChEBI" id="CHEBI:60240"/>
    </cofactor>
</comment>
<keyword evidence="7" id="KW-0539">Nucleus</keyword>
<dbReference type="InterPro" id="IPR027806">
    <property type="entry name" value="HARBI1_dom"/>
</dbReference>
<evidence type="ECO:0000256" key="3">
    <source>
        <dbReference type="ARBA" id="ARBA00006958"/>
    </source>
</evidence>
<dbReference type="OrthoDB" id="6580191at2759"/>
<keyword evidence="6" id="KW-0378">Hydrolase</keyword>
<protein>
    <submittedName>
        <fullName evidence="9">Protein ALP1-like</fullName>
    </submittedName>
</protein>
<evidence type="ECO:0000256" key="7">
    <source>
        <dbReference type="ARBA" id="ARBA00023242"/>
    </source>
</evidence>
<dbReference type="GO" id="GO:0016787">
    <property type="term" value="F:hydrolase activity"/>
    <property type="evidence" value="ECO:0007669"/>
    <property type="project" value="UniProtKB-KW"/>
</dbReference>
<keyword evidence="4" id="KW-0540">Nuclease</keyword>
<feature type="non-terminal residue" evidence="9">
    <location>
        <position position="341"/>
    </location>
</feature>
<reference evidence="9 10" key="1">
    <citation type="submission" date="2019-08" db="EMBL/GenBank/DDBJ databases">
        <title>Whole genome of Aphis craccivora.</title>
        <authorList>
            <person name="Voronova N.V."/>
            <person name="Shulinski R.S."/>
            <person name="Bandarenka Y.V."/>
            <person name="Zhorov D.G."/>
            <person name="Warner D."/>
        </authorList>
    </citation>
    <scope>NUCLEOTIDE SEQUENCE [LARGE SCALE GENOMIC DNA]</scope>
    <source>
        <strain evidence="9">180601</strain>
        <tissue evidence="9">Whole Body</tissue>
    </source>
</reference>
<sequence length="341" mass="39079">MPQYSFNVLLHKIENDIKKQDTFWREAITPRERLAVCLRYVYNFIIFLATGDSFKTISFTYRLGHATVYRIVIETCKSIIKNVMSEVMPQPTEKRLKQIANDFWTNWNFPNCIGALDGKHVTIQAPPNTGTNFFNYKKTFSVVLLALVDAQYNFIAVDVGAYGKNSDGGILAHSNLGKLLENGLLNIPKDEFLPGTTISAPYVILGDEAFPLKTYLMRPYPRKQLDDSLKRIYNYRLCRTRRVVENCFGILAQKFRVYNRRIQSKPENVDYIILSTCVLHNFIKNVTENVQNMNDLTSNITLNNIPMQGGGAGRAAFETRELYKHFFNSSAGSVPWQNEKI</sequence>
<evidence type="ECO:0000256" key="4">
    <source>
        <dbReference type="ARBA" id="ARBA00022722"/>
    </source>
</evidence>
<evidence type="ECO:0000256" key="2">
    <source>
        <dbReference type="ARBA" id="ARBA00004123"/>
    </source>
</evidence>
<dbReference type="Pfam" id="PF13359">
    <property type="entry name" value="DDE_Tnp_4"/>
    <property type="match status" value="1"/>
</dbReference>
<organism evidence="9 10">
    <name type="scientific">Aphis craccivora</name>
    <name type="common">Cowpea aphid</name>
    <dbReference type="NCBI Taxonomy" id="307492"/>
    <lineage>
        <taxon>Eukaryota</taxon>
        <taxon>Metazoa</taxon>
        <taxon>Ecdysozoa</taxon>
        <taxon>Arthropoda</taxon>
        <taxon>Hexapoda</taxon>
        <taxon>Insecta</taxon>
        <taxon>Pterygota</taxon>
        <taxon>Neoptera</taxon>
        <taxon>Paraneoptera</taxon>
        <taxon>Hemiptera</taxon>
        <taxon>Sternorrhyncha</taxon>
        <taxon>Aphidomorpha</taxon>
        <taxon>Aphidoidea</taxon>
        <taxon>Aphididae</taxon>
        <taxon>Aphidini</taxon>
        <taxon>Aphis</taxon>
        <taxon>Aphis</taxon>
    </lineage>
</organism>
<dbReference type="PANTHER" id="PTHR22930:SF269">
    <property type="entry name" value="NUCLEASE HARBI1-LIKE PROTEIN"/>
    <property type="match status" value="1"/>
</dbReference>
<proteinExistence type="inferred from homology"/>
<dbReference type="GO" id="GO:0005634">
    <property type="term" value="C:nucleus"/>
    <property type="evidence" value="ECO:0007669"/>
    <property type="project" value="UniProtKB-SubCell"/>
</dbReference>
<comment type="caution">
    <text evidence="9">The sequence shown here is derived from an EMBL/GenBank/DDBJ whole genome shotgun (WGS) entry which is preliminary data.</text>
</comment>
<accession>A0A6G0VUH3</accession>
<evidence type="ECO:0000259" key="8">
    <source>
        <dbReference type="Pfam" id="PF13359"/>
    </source>
</evidence>
<dbReference type="InterPro" id="IPR045249">
    <property type="entry name" value="HARBI1-like"/>
</dbReference>
<comment type="similarity">
    <text evidence="3">Belongs to the HARBI1 family.</text>
</comment>
<comment type="subcellular location">
    <subcellularLocation>
        <location evidence="2">Nucleus</location>
    </subcellularLocation>
</comment>
<evidence type="ECO:0000256" key="6">
    <source>
        <dbReference type="ARBA" id="ARBA00022801"/>
    </source>
</evidence>
<evidence type="ECO:0000313" key="10">
    <source>
        <dbReference type="Proteomes" id="UP000478052"/>
    </source>
</evidence>
<dbReference type="Proteomes" id="UP000478052">
    <property type="component" value="Unassembled WGS sequence"/>
</dbReference>
<dbReference type="GO" id="GO:0046872">
    <property type="term" value="F:metal ion binding"/>
    <property type="evidence" value="ECO:0007669"/>
    <property type="project" value="UniProtKB-KW"/>
</dbReference>
<name>A0A6G0VUH3_APHCR</name>
<evidence type="ECO:0000256" key="1">
    <source>
        <dbReference type="ARBA" id="ARBA00001968"/>
    </source>
</evidence>
<feature type="domain" description="DDE Tnp4" evidence="8">
    <location>
        <begin position="116"/>
        <end position="281"/>
    </location>
</feature>